<evidence type="ECO:0000313" key="2">
    <source>
        <dbReference type="EMBL" id="SPQ99563.1"/>
    </source>
</evidence>
<dbReference type="InterPro" id="IPR008496">
    <property type="entry name" value="TMEM222/RTE1"/>
</dbReference>
<sequence length="206" mass="23005">MTYFRSQCVEAGGSGGLRTEVVGQLRGVVRLDVSAGRASMQEGAPIVSRAYELGGGGARVDPARNRFPFCLVWGPLPIISWILPFIGHLGITDSQGRIHDFAGPFYIGIDQFMVGAVTRYYRIDPRSCSYPNLPPDIAMMHNIVTNNCHHHCSQALRNMGKTWSMFYCWILITFKGRFVSPKHFIQSYIGFFILTMIIVIISALAR</sequence>
<dbReference type="PANTHER" id="PTHR20921">
    <property type="entry name" value="TRANSMEMBRANE PROTEIN 222"/>
    <property type="match status" value="1"/>
</dbReference>
<keyword evidence="2" id="KW-0496">Mitochondrion</keyword>
<proteinExistence type="predicted"/>
<dbReference type="EMBL" id="OVEO01000012">
    <property type="protein sequence ID" value="SPQ99563.1"/>
    <property type="molecule type" value="Genomic_DNA"/>
</dbReference>
<protein>
    <submittedName>
        <fullName evidence="2">Uncharacterized protein</fullName>
    </submittedName>
</protein>
<keyword evidence="1" id="KW-0812">Transmembrane</keyword>
<feature type="transmembrane region" description="Helical" evidence="1">
    <location>
        <begin position="185"/>
        <end position="205"/>
    </location>
</feature>
<dbReference type="PANTHER" id="PTHR20921:SF0">
    <property type="entry name" value="TRANSMEMBRANE PROTEIN 222"/>
    <property type="match status" value="1"/>
</dbReference>
<feature type="transmembrane region" description="Helical" evidence="1">
    <location>
        <begin position="69"/>
        <end position="91"/>
    </location>
</feature>
<dbReference type="Proteomes" id="UP000290189">
    <property type="component" value="Unassembled WGS sequence"/>
</dbReference>
<organism evidence="2 3">
    <name type="scientific">Plasmodiophora brassicae</name>
    <name type="common">Clubroot disease agent</name>
    <dbReference type="NCBI Taxonomy" id="37360"/>
    <lineage>
        <taxon>Eukaryota</taxon>
        <taxon>Sar</taxon>
        <taxon>Rhizaria</taxon>
        <taxon>Endomyxa</taxon>
        <taxon>Phytomyxea</taxon>
        <taxon>Plasmodiophorida</taxon>
        <taxon>Plasmodiophoridae</taxon>
        <taxon>Plasmodiophora</taxon>
    </lineage>
</organism>
<gene>
    <name evidence="2" type="ORF">PLBR_LOCUS6778</name>
</gene>
<keyword evidence="1" id="KW-1133">Transmembrane helix</keyword>
<evidence type="ECO:0000256" key="1">
    <source>
        <dbReference type="SAM" id="Phobius"/>
    </source>
</evidence>
<name>A0A3P3YH99_PLABS</name>
<dbReference type="AlphaFoldDB" id="A0A3P3YH99"/>
<keyword evidence="1" id="KW-0472">Membrane</keyword>
<accession>A0A3P3YH99</accession>
<evidence type="ECO:0000313" key="3">
    <source>
        <dbReference type="Proteomes" id="UP000290189"/>
    </source>
</evidence>
<reference evidence="2 3" key="1">
    <citation type="submission" date="2018-03" db="EMBL/GenBank/DDBJ databases">
        <authorList>
            <person name="Fogelqvist J."/>
        </authorList>
    </citation>
    <scope>NUCLEOTIDE SEQUENCE [LARGE SCALE GENOMIC DNA]</scope>
</reference>
<dbReference type="Pfam" id="PF05608">
    <property type="entry name" value="RTE1"/>
    <property type="match status" value="1"/>
</dbReference>
<geneLocation type="mitochondrion" evidence="2"/>